<sequence>MLKNKLVLILFITIFTGCSYSQKNVNYENTFFIIDKSLTLNKNDIKSINYEKNSDSINKYNVDMVLSKIGYSKLHHLFKDSEGKSFGLVVNNHTIQFNIKIIDNFFKKESIENKVVHFSFEKEDLILFLKSFDLVFKE</sequence>
<organism evidence="1 2">
    <name type="scientific">Halarcobacter ebronensis</name>
    <dbReference type="NCBI Taxonomy" id="1462615"/>
    <lineage>
        <taxon>Bacteria</taxon>
        <taxon>Pseudomonadati</taxon>
        <taxon>Campylobacterota</taxon>
        <taxon>Epsilonproteobacteria</taxon>
        <taxon>Campylobacterales</taxon>
        <taxon>Arcobacteraceae</taxon>
        <taxon>Halarcobacter</taxon>
    </lineage>
</organism>
<comment type="caution">
    <text evidence="1">The sequence shown here is derived from an EMBL/GenBank/DDBJ whole genome shotgun (WGS) entry which is preliminary data.</text>
</comment>
<dbReference type="Proteomes" id="UP000290172">
    <property type="component" value="Unassembled WGS sequence"/>
</dbReference>
<name>A0A4Q0YGA9_9BACT</name>
<dbReference type="RefSeq" id="WP_128978824.1">
    <property type="nucleotide sequence ID" value="NZ_PDKJ01000002.1"/>
</dbReference>
<dbReference type="AlphaFoldDB" id="A0A4Q0YGA9"/>
<protein>
    <recommendedName>
        <fullName evidence="3">Lipoprotein</fullName>
    </recommendedName>
</protein>
<evidence type="ECO:0008006" key="3">
    <source>
        <dbReference type="Google" id="ProtNLM"/>
    </source>
</evidence>
<dbReference type="EMBL" id="PDKJ01000002">
    <property type="protein sequence ID" value="RXJ69637.1"/>
    <property type="molecule type" value="Genomic_DNA"/>
</dbReference>
<evidence type="ECO:0000313" key="2">
    <source>
        <dbReference type="Proteomes" id="UP000290172"/>
    </source>
</evidence>
<accession>A0A4Q0YGA9</accession>
<reference evidence="1 2" key="1">
    <citation type="submission" date="2017-10" db="EMBL/GenBank/DDBJ databases">
        <title>Genomics of the genus Arcobacter.</title>
        <authorList>
            <person name="Perez-Cataluna A."/>
            <person name="Figueras M.J."/>
        </authorList>
    </citation>
    <scope>NUCLEOTIDE SEQUENCE [LARGE SCALE GENOMIC DNA]</scope>
    <source>
        <strain evidence="1 2">CECT 8993</strain>
    </source>
</reference>
<evidence type="ECO:0000313" key="1">
    <source>
        <dbReference type="EMBL" id="RXJ69637.1"/>
    </source>
</evidence>
<gene>
    <name evidence="1" type="ORF">CRV08_02730</name>
</gene>
<proteinExistence type="predicted"/>
<dbReference type="PROSITE" id="PS51257">
    <property type="entry name" value="PROKAR_LIPOPROTEIN"/>
    <property type="match status" value="1"/>
</dbReference>